<protein>
    <submittedName>
        <fullName evidence="1">Uncharacterized protein</fullName>
    </submittedName>
</protein>
<name>A0A2K8KVL1_MARES</name>
<gene>
    <name evidence="1" type="ORF">Ga0123461_0409</name>
</gene>
<dbReference type="Pfam" id="PF03692">
    <property type="entry name" value="CxxCxxCC"/>
    <property type="match status" value="1"/>
</dbReference>
<dbReference type="KEGG" id="maes:Ga0123461_0409"/>
<keyword evidence="2" id="KW-1185">Reference proteome</keyword>
<dbReference type="NCBIfam" id="NF003507">
    <property type="entry name" value="PRK05170.2-5"/>
    <property type="match status" value="1"/>
</dbReference>
<accession>A0A2K8KVL1</accession>
<dbReference type="HAMAP" id="MF_00676">
    <property type="entry name" value="UPF0260"/>
    <property type="match status" value="1"/>
</dbReference>
<evidence type="ECO:0000313" key="2">
    <source>
        <dbReference type="Proteomes" id="UP000231701"/>
    </source>
</evidence>
<dbReference type="Proteomes" id="UP000231701">
    <property type="component" value="Chromosome"/>
</dbReference>
<proteinExistence type="inferred from homology"/>
<organism evidence="1 2">
    <name type="scientific">Mariprofundus aestuarium</name>
    <dbReference type="NCBI Taxonomy" id="1921086"/>
    <lineage>
        <taxon>Bacteria</taxon>
        <taxon>Pseudomonadati</taxon>
        <taxon>Pseudomonadota</taxon>
        <taxon>Candidatius Mariprofundia</taxon>
        <taxon>Mariprofundales</taxon>
        <taxon>Mariprofundaceae</taxon>
        <taxon>Mariprofundus</taxon>
    </lineage>
</organism>
<dbReference type="PANTHER" id="PTHR37421:SF1">
    <property type="entry name" value="UPF0260 PROTEIN YCGN"/>
    <property type="match status" value="1"/>
</dbReference>
<dbReference type="AlphaFoldDB" id="A0A2K8KVL1"/>
<dbReference type="InterPro" id="IPR008228">
    <property type="entry name" value="UCP006173"/>
</dbReference>
<sequence>MLAPKGGSVMFWKEKALAEMSDDEWESLCDGCGRCCVWKFEDEDSGEILYTDIRCHLFNDATCRCTDYPQRTAIVPDCMDIRKLSDAQYAWLPESCAYRRLHEGKPLFDWHPLISDSKDSVHKAGISLQKKTVNGENFTEEDIVRHIIDPDDTDGDR</sequence>
<dbReference type="InterPro" id="IPR005358">
    <property type="entry name" value="Puta_zinc/iron-chelating_dom"/>
</dbReference>
<dbReference type="EMBL" id="CP018799">
    <property type="protein sequence ID" value="ATX78850.1"/>
    <property type="molecule type" value="Genomic_DNA"/>
</dbReference>
<evidence type="ECO:0000313" key="1">
    <source>
        <dbReference type="EMBL" id="ATX78850.1"/>
    </source>
</evidence>
<reference evidence="1 2" key="1">
    <citation type="submission" date="2016-12" db="EMBL/GenBank/DDBJ databases">
        <title>Isolation and genomic insights into novel planktonic Zetaproteobacteria from stratified waters of the Chesapeake Bay.</title>
        <authorList>
            <person name="McAllister S.M."/>
            <person name="Kato S."/>
            <person name="Chan C.S."/>
            <person name="Chiu B.K."/>
            <person name="Field E.K."/>
        </authorList>
    </citation>
    <scope>NUCLEOTIDE SEQUENCE [LARGE SCALE GENOMIC DNA]</scope>
    <source>
        <strain evidence="1 2">CP-5</strain>
    </source>
</reference>
<dbReference type="PIRSF" id="PIRSF006173">
    <property type="entry name" value="UCP006173"/>
    <property type="match status" value="1"/>
</dbReference>
<dbReference type="PANTHER" id="PTHR37421">
    <property type="entry name" value="UPF0260 PROTEIN YCGN"/>
    <property type="match status" value="1"/>
</dbReference>
<dbReference type="NCBIfam" id="NF003501">
    <property type="entry name" value="PRK05170.1-5"/>
    <property type="match status" value="1"/>
</dbReference>